<comment type="similarity">
    <text evidence="4">Belongs to the succinate dehydrogenase/fumarate reductase iron-sulfur protein family.</text>
</comment>
<evidence type="ECO:0000256" key="16">
    <source>
        <dbReference type="ARBA" id="ARBA00023291"/>
    </source>
</evidence>
<dbReference type="GO" id="GO:0051538">
    <property type="term" value="F:3 iron, 4 sulfur cluster binding"/>
    <property type="evidence" value="ECO:0007669"/>
    <property type="project" value="UniProtKB-KW"/>
</dbReference>
<organism evidence="20 21">
    <name type="scientific">Pseudomonas syringae pv. coryli</name>
    <dbReference type="NCBI Taxonomy" id="317659"/>
    <lineage>
        <taxon>Bacteria</taxon>
        <taxon>Pseudomonadati</taxon>
        <taxon>Pseudomonadota</taxon>
        <taxon>Gammaproteobacteria</taxon>
        <taxon>Pseudomonadales</taxon>
        <taxon>Pseudomonadaceae</taxon>
        <taxon>Pseudomonas</taxon>
    </lineage>
</organism>
<feature type="domain" description="4Fe-4S ferredoxin-type" evidence="19">
    <location>
        <begin position="4"/>
        <end position="34"/>
    </location>
</feature>
<dbReference type="InterPro" id="IPR009051">
    <property type="entry name" value="Helical_ferredxn"/>
</dbReference>
<dbReference type="GO" id="GO:0008177">
    <property type="term" value="F:succinate dehydrogenase (quinone) activity"/>
    <property type="evidence" value="ECO:0007669"/>
    <property type="project" value="UniProtKB-EC"/>
</dbReference>
<keyword evidence="16" id="KW-0003">3Fe-4S</keyword>
<evidence type="ECO:0000256" key="10">
    <source>
        <dbReference type="ARBA" id="ARBA00022714"/>
    </source>
</evidence>
<evidence type="ECO:0000256" key="13">
    <source>
        <dbReference type="ARBA" id="ARBA00023002"/>
    </source>
</evidence>
<comment type="caution">
    <text evidence="20">The sequence shown here is derived from an EMBL/GenBank/DDBJ whole genome shotgun (WGS) entry which is preliminary data.</text>
</comment>
<keyword evidence="12" id="KW-0249">Electron transport</keyword>
<evidence type="ECO:0000256" key="5">
    <source>
        <dbReference type="ARBA" id="ARBA00012792"/>
    </source>
</evidence>
<evidence type="ECO:0000256" key="17">
    <source>
        <dbReference type="ARBA" id="ARBA00034078"/>
    </source>
</evidence>
<dbReference type="GO" id="GO:0051539">
    <property type="term" value="F:4 iron, 4 sulfur cluster binding"/>
    <property type="evidence" value="ECO:0007669"/>
    <property type="project" value="UniProtKB-KW"/>
</dbReference>
<proteinExistence type="inferred from homology"/>
<dbReference type="EC" id="1.3.5.1" evidence="5"/>
<evidence type="ECO:0000259" key="19">
    <source>
        <dbReference type="PROSITE" id="PS51379"/>
    </source>
</evidence>
<evidence type="ECO:0000256" key="15">
    <source>
        <dbReference type="ARBA" id="ARBA00023014"/>
    </source>
</evidence>
<evidence type="ECO:0000256" key="9">
    <source>
        <dbReference type="ARBA" id="ARBA00022532"/>
    </source>
</evidence>
<accession>A0A0P9NM15</accession>
<dbReference type="SUPFAM" id="SSF46548">
    <property type="entry name" value="alpha-helical ferredoxin"/>
    <property type="match status" value="1"/>
</dbReference>
<dbReference type="PATRIC" id="fig|317659.3.peg.262"/>
<keyword evidence="15" id="KW-0411">Iron-sulfur</keyword>
<evidence type="ECO:0000256" key="14">
    <source>
        <dbReference type="ARBA" id="ARBA00023004"/>
    </source>
</evidence>
<dbReference type="GO" id="GO:0006099">
    <property type="term" value="P:tricarboxylic acid cycle"/>
    <property type="evidence" value="ECO:0007669"/>
    <property type="project" value="UniProtKB-KW"/>
</dbReference>
<dbReference type="EMBL" id="LJQC01000547">
    <property type="protein sequence ID" value="KPW98425.1"/>
    <property type="molecule type" value="Genomic_DNA"/>
</dbReference>
<dbReference type="GO" id="GO:0046872">
    <property type="term" value="F:metal ion binding"/>
    <property type="evidence" value="ECO:0007669"/>
    <property type="project" value="UniProtKB-KW"/>
</dbReference>
<dbReference type="FunFam" id="1.10.1060.10:FF:000001">
    <property type="entry name" value="Succinate dehydrogenase iron-sulfur subunit SdhB"/>
    <property type="match status" value="1"/>
</dbReference>
<evidence type="ECO:0000313" key="21">
    <source>
        <dbReference type="Proteomes" id="UP000051335"/>
    </source>
</evidence>
<evidence type="ECO:0000256" key="3">
    <source>
        <dbReference type="ARBA" id="ARBA00004894"/>
    </source>
</evidence>
<comment type="cofactor">
    <cofactor evidence="1">
        <name>[3Fe-4S] cluster</name>
        <dbReference type="ChEBI" id="CHEBI:21137"/>
    </cofactor>
</comment>
<dbReference type="Proteomes" id="UP000051335">
    <property type="component" value="Unassembled WGS sequence"/>
</dbReference>
<reference evidence="20 21" key="1">
    <citation type="submission" date="2015-09" db="EMBL/GenBank/DDBJ databases">
        <title>Genome announcement of multiple Pseudomonas syringae strains.</title>
        <authorList>
            <person name="Thakur S."/>
            <person name="Wang P.W."/>
            <person name="Gong Y."/>
            <person name="Weir B.S."/>
            <person name="Guttman D.S."/>
        </authorList>
    </citation>
    <scope>NUCLEOTIDE SEQUENCE [LARGE SCALE GENOMIC DNA]</scope>
    <source>
        <strain evidence="20 21">ICMP17001</strain>
    </source>
</reference>
<keyword evidence="14" id="KW-0408">Iron</keyword>
<dbReference type="GO" id="GO:0022904">
    <property type="term" value="P:respiratory electron transport chain"/>
    <property type="evidence" value="ECO:0007669"/>
    <property type="project" value="TreeGrafter"/>
</dbReference>
<keyword evidence="21" id="KW-1185">Reference proteome</keyword>
<dbReference type="GO" id="GO:0051537">
    <property type="term" value="F:2 iron, 2 sulfur cluster binding"/>
    <property type="evidence" value="ECO:0007669"/>
    <property type="project" value="UniProtKB-KW"/>
</dbReference>
<feature type="non-terminal residue" evidence="20">
    <location>
        <position position="1"/>
    </location>
</feature>
<evidence type="ECO:0000256" key="8">
    <source>
        <dbReference type="ARBA" id="ARBA00022485"/>
    </source>
</evidence>
<comment type="catalytic activity">
    <reaction evidence="18">
        <text>a quinone + succinate = fumarate + a quinol</text>
        <dbReference type="Rhea" id="RHEA:40523"/>
        <dbReference type="ChEBI" id="CHEBI:24646"/>
        <dbReference type="ChEBI" id="CHEBI:29806"/>
        <dbReference type="ChEBI" id="CHEBI:30031"/>
        <dbReference type="ChEBI" id="CHEBI:132124"/>
        <dbReference type="EC" id="1.3.5.1"/>
    </reaction>
</comment>
<evidence type="ECO:0000256" key="18">
    <source>
        <dbReference type="ARBA" id="ARBA00049220"/>
    </source>
</evidence>
<dbReference type="Gene3D" id="1.10.1060.10">
    <property type="entry name" value="Alpha-helical ferredoxin"/>
    <property type="match status" value="1"/>
</dbReference>
<comment type="cofactor">
    <cofactor evidence="2">
        <name>[4Fe-4S] cluster</name>
        <dbReference type="ChEBI" id="CHEBI:49883"/>
    </cofactor>
</comment>
<evidence type="ECO:0000256" key="2">
    <source>
        <dbReference type="ARBA" id="ARBA00001966"/>
    </source>
</evidence>
<comment type="pathway">
    <text evidence="3">Carbohydrate metabolism; tricarboxylic acid cycle; fumarate from succinate (bacterial route): step 1/1.</text>
</comment>
<evidence type="ECO:0000256" key="7">
    <source>
        <dbReference type="ARBA" id="ARBA00022448"/>
    </source>
</evidence>
<evidence type="ECO:0000256" key="6">
    <source>
        <dbReference type="ARBA" id="ARBA00022131"/>
    </source>
</evidence>
<evidence type="ECO:0000313" key="20">
    <source>
        <dbReference type="EMBL" id="KPW98425.1"/>
    </source>
</evidence>
<keyword evidence="9" id="KW-0816">Tricarboxylic acid cycle</keyword>
<keyword evidence="10" id="KW-0001">2Fe-2S</keyword>
<name>A0A0P9NM15_9PSED</name>
<gene>
    <name evidence="20" type="ORF">ALO75_04075</name>
</gene>
<dbReference type="RefSeq" id="WP_116895472.1">
    <property type="nucleotide sequence ID" value="NZ_LJQC01000547.1"/>
</dbReference>
<dbReference type="InterPro" id="IPR004489">
    <property type="entry name" value="Succ_DH/fum_Rdtase_Fe-S"/>
</dbReference>
<sequence>TPEEREKLDGLYECILCACCSTSCPSFWWNPDKFLGPAALLQAYRFLADSRDTRTSERLASLDDPFSVFRCRGIMNCVNVCPKGLNPTKAIGHVRNMLLQNGV</sequence>
<keyword evidence="7" id="KW-0813">Transport</keyword>
<dbReference type="InterPro" id="IPR017896">
    <property type="entry name" value="4Fe4S_Fe-S-bd"/>
</dbReference>
<dbReference type="PANTHER" id="PTHR11921:SF29">
    <property type="entry name" value="SUCCINATE DEHYDROGENASE [UBIQUINONE] IRON-SULFUR SUBUNIT, MITOCHONDRIAL"/>
    <property type="match status" value="1"/>
</dbReference>
<evidence type="ECO:0000256" key="12">
    <source>
        <dbReference type="ARBA" id="ARBA00022982"/>
    </source>
</evidence>
<keyword evidence="11" id="KW-0479">Metal-binding</keyword>
<dbReference type="InterPro" id="IPR017900">
    <property type="entry name" value="4Fe4S_Fe_S_CS"/>
</dbReference>
<comment type="cofactor">
    <cofactor evidence="17">
        <name>[2Fe-2S] cluster</name>
        <dbReference type="ChEBI" id="CHEBI:190135"/>
    </cofactor>
</comment>
<dbReference type="PANTHER" id="PTHR11921">
    <property type="entry name" value="SUCCINATE DEHYDROGENASE IRON-SULFUR PROTEIN"/>
    <property type="match status" value="1"/>
</dbReference>
<dbReference type="AlphaFoldDB" id="A0A0P9NM15"/>
<evidence type="ECO:0000256" key="1">
    <source>
        <dbReference type="ARBA" id="ARBA00001927"/>
    </source>
</evidence>
<evidence type="ECO:0000256" key="4">
    <source>
        <dbReference type="ARBA" id="ARBA00009433"/>
    </source>
</evidence>
<dbReference type="InterPro" id="IPR050573">
    <property type="entry name" value="SDH/FRD_Iron-Sulfur"/>
</dbReference>
<dbReference type="NCBIfam" id="TIGR00384">
    <property type="entry name" value="dhsB"/>
    <property type="match status" value="1"/>
</dbReference>
<protein>
    <recommendedName>
        <fullName evidence="6">Succinate dehydrogenase iron-sulfur subunit</fullName>
        <ecNumber evidence="5">1.3.5.1</ecNumber>
    </recommendedName>
</protein>
<evidence type="ECO:0000256" key="11">
    <source>
        <dbReference type="ARBA" id="ARBA00022723"/>
    </source>
</evidence>
<dbReference type="PROSITE" id="PS51379">
    <property type="entry name" value="4FE4S_FER_2"/>
    <property type="match status" value="1"/>
</dbReference>
<dbReference type="Pfam" id="PF13534">
    <property type="entry name" value="Fer4_17"/>
    <property type="match status" value="1"/>
</dbReference>
<keyword evidence="13" id="KW-0560">Oxidoreductase</keyword>
<dbReference type="PROSITE" id="PS00198">
    <property type="entry name" value="4FE4S_FER_1"/>
    <property type="match status" value="1"/>
</dbReference>
<keyword evidence="8" id="KW-0004">4Fe-4S</keyword>